<comment type="similarity">
    <text evidence="1 3">Belongs to the short-chain dehydrogenases/reductases (SDR) family.</text>
</comment>
<dbReference type="AlphaFoldDB" id="A0A918F794"/>
<dbReference type="Pfam" id="PF00106">
    <property type="entry name" value="adh_short"/>
    <property type="match status" value="1"/>
</dbReference>
<dbReference type="NCBIfam" id="NF012208">
    <property type="entry name" value="SDR_dihy_bifunc"/>
    <property type="match status" value="1"/>
</dbReference>
<dbReference type="InterPro" id="IPR036291">
    <property type="entry name" value="NAD(P)-bd_dom_sf"/>
</dbReference>
<evidence type="ECO:0000256" key="3">
    <source>
        <dbReference type="RuleBase" id="RU000363"/>
    </source>
</evidence>
<dbReference type="SUPFAM" id="SSF51735">
    <property type="entry name" value="NAD(P)-binding Rossmann-fold domains"/>
    <property type="match status" value="1"/>
</dbReference>
<name>A0A918F794_9DEIO</name>
<proteinExistence type="inferred from homology"/>
<dbReference type="RefSeq" id="WP_189090955.1">
    <property type="nucleotide sequence ID" value="NZ_BMQL01000014.1"/>
</dbReference>
<evidence type="ECO:0000256" key="2">
    <source>
        <dbReference type="ARBA" id="ARBA00023002"/>
    </source>
</evidence>
<evidence type="ECO:0000313" key="5">
    <source>
        <dbReference type="Proteomes" id="UP000603865"/>
    </source>
</evidence>
<dbReference type="PRINTS" id="PR00081">
    <property type="entry name" value="GDHRDH"/>
</dbReference>
<dbReference type="Gene3D" id="3.40.50.720">
    <property type="entry name" value="NAD(P)-binding Rossmann-like Domain"/>
    <property type="match status" value="1"/>
</dbReference>
<keyword evidence="2" id="KW-0560">Oxidoreductase</keyword>
<reference evidence="4" key="2">
    <citation type="submission" date="2020-09" db="EMBL/GenBank/DDBJ databases">
        <authorList>
            <person name="Sun Q."/>
            <person name="Ohkuma M."/>
        </authorList>
    </citation>
    <scope>NUCLEOTIDE SEQUENCE</scope>
    <source>
        <strain evidence="4">JCM 31311</strain>
    </source>
</reference>
<sequence>MTRRTALVTGAARGIGRGIALSLADAGFDVVIQYLSSEADAAETVQMLRAAGVRADMHRADLTKHDEAAALVQAAHRAFLDGGGLGLGVLVNNVGNYVSKPLLELDISEWHEMFDSNLHSTFYTCRAALPIMRAGGYGRIVNIGYAGAQHLLARPGIVPYTIAKSGVIALTLAIAKAEAGSGISANVVSPGVIETSVSQPTREIPAGRLGTVAELSAEVLHFVQASDYVTGQIVDVAGGWNL</sequence>
<dbReference type="PRINTS" id="PR00080">
    <property type="entry name" value="SDRFAMILY"/>
</dbReference>
<evidence type="ECO:0000256" key="1">
    <source>
        <dbReference type="ARBA" id="ARBA00006484"/>
    </source>
</evidence>
<comment type="caution">
    <text evidence="4">The sequence shown here is derived from an EMBL/GenBank/DDBJ whole genome shotgun (WGS) entry which is preliminary data.</text>
</comment>
<evidence type="ECO:0000313" key="4">
    <source>
        <dbReference type="EMBL" id="GGR12017.1"/>
    </source>
</evidence>
<dbReference type="InterPro" id="IPR002347">
    <property type="entry name" value="SDR_fam"/>
</dbReference>
<protein>
    <submittedName>
        <fullName evidence="4">Bifunctional dihydropteridine reductase/dihydrofolate reductase TmpR</fullName>
    </submittedName>
</protein>
<keyword evidence="5" id="KW-1185">Reference proteome</keyword>
<dbReference type="GO" id="GO:0016491">
    <property type="term" value="F:oxidoreductase activity"/>
    <property type="evidence" value="ECO:0007669"/>
    <property type="project" value="UniProtKB-KW"/>
</dbReference>
<dbReference type="PANTHER" id="PTHR43639:SF1">
    <property type="entry name" value="SHORT-CHAIN DEHYDROGENASE_REDUCTASE FAMILY PROTEIN"/>
    <property type="match status" value="1"/>
</dbReference>
<dbReference type="Proteomes" id="UP000603865">
    <property type="component" value="Unassembled WGS sequence"/>
</dbReference>
<accession>A0A918F794</accession>
<dbReference type="PANTHER" id="PTHR43639">
    <property type="entry name" value="OXIDOREDUCTASE, SHORT-CHAIN DEHYDROGENASE/REDUCTASE FAMILY (AFU_ORTHOLOGUE AFUA_5G02870)"/>
    <property type="match status" value="1"/>
</dbReference>
<dbReference type="CDD" id="cd05233">
    <property type="entry name" value="SDR_c"/>
    <property type="match status" value="1"/>
</dbReference>
<reference evidence="4" key="1">
    <citation type="journal article" date="2014" name="Int. J. Syst. Evol. Microbiol.">
        <title>Complete genome sequence of Corynebacterium casei LMG S-19264T (=DSM 44701T), isolated from a smear-ripened cheese.</title>
        <authorList>
            <consortium name="US DOE Joint Genome Institute (JGI-PGF)"/>
            <person name="Walter F."/>
            <person name="Albersmeier A."/>
            <person name="Kalinowski J."/>
            <person name="Ruckert C."/>
        </authorList>
    </citation>
    <scope>NUCLEOTIDE SEQUENCE</scope>
    <source>
        <strain evidence="4">JCM 31311</strain>
    </source>
</reference>
<dbReference type="EMBL" id="BMQL01000014">
    <property type="protein sequence ID" value="GGR12017.1"/>
    <property type="molecule type" value="Genomic_DNA"/>
</dbReference>
<organism evidence="4 5">
    <name type="scientific">Deinococcus ruber</name>
    <dbReference type="NCBI Taxonomy" id="1848197"/>
    <lineage>
        <taxon>Bacteria</taxon>
        <taxon>Thermotogati</taxon>
        <taxon>Deinococcota</taxon>
        <taxon>Deinococci</taxon>
        <taxon>Deinococcales</taxon>
        <taxon>Deinococcaceae</taxon>
        <taxon>Deinococcus</taxon>
    </lineage>
</organism>
<gene>
    <name evidence="4" type="ORF">GCM10008957_26100</name>
</gene>